<dbReference type="OrthoDB" id="2193793at2759"/>
<dbReference type="PANTHER" id="PTHR12526:SF572">
    <property type="entry name" value="BLL5144 PROTEIN"/>
    <property type="match status" value="1"/>
</dbReference>
<keyword evidence="5" id="KW-1185">Reference proteome</keyword>
<evidence type="ECO:0000256" key="1">
    <source>
        <dbReference type="ARBA" id="ARBA00022676"/>
    </source>
</evidence>
<keyword evidence="2" id="KW-1133">Transmembrane helix</keyword>
<feature type="transmembrane region" description="Helical" evidence="2">
    <location>
        <begin position="24"/>
        <end position="50"/>
    </location>
</feature>
<proteinExistence type="predicted"/>
<feature type="domain" description="Glycosyl transferase family 1" evidence="3">
    <location>
        <begin position="262"/>
        <end position="360"/>
    </location>
</feature>
<evidence type="ECO:0000313" key="4">
    <source>
        <dbReference type="EMBL" id="GAQ87709.1"/>
    </source>
</evidence>
<dbReference type="EMBL" id="DF237320">
    <property type="protein sequence ID" value="GAQ87709.1"/>
    <property type="molecule type" value="Genomic_DNA"/>
</dbReference>
<dbReference type="PANTHER" id="PTHR12526">
    <property type="entry name" value="GLYCOSYLTRANSFERASE"/>
    <property type="match status" value="1"/>
</dbReference>
<evidence type="ECO:0000259" key="3">
    <source>
        <dbReference type="Pfam" id="PF00534"/>
    </source>
</evidence>
<reference evidence="4 5" key="1">
    <citation type="journal article" date="2014" name="Nat. Commun.">
        <title>Klebsormidium flaccidum genome reveals primary factors for plant terrestrial adaptation.</title>
        <authorList>
            <person name="Hori K."/>
            <person name="Maruyama F."/>
            <person name="Fujisawa T."/>
            <person name="Togashi T."/>
            <person name="Yamamoto N."/>
            <person name="Seo M."/>
            <person name="Sato S."/>
            <person name="Yamada T."/>
            <person name="Mori H."/>
            <person name="Tajima N."/>
            <person name="Moriyama T."/>
            <person name="Ikeuchi M."/>
            <person name="Watanabe M."/>
            <person name="Wada H."/>
            <person name="Kobayashi K."/>
            <person name="Saito M."/>
            <person name="Masuda T."/>
            <person name="Sasaki-Sekimoto Y."/>
            <person name="Mashiguchi K."/>
            <person name="Awai K."/>
            <person name="Shimojima M."/>
            <person name="Masuda S."/>
            <person name="Iwai M."/>
            <person name="Nobusawa T."/>
            <person name="Narise T."/>
            <person name="Kondo S."/>
            <person name="Saito H."/>
            <person name="Sato R."/>
            <person name="Murakawa M."/>
            <person name="Ihara Y."/>
            <person name="Oshima-Yamada Y."/>
            <person name="Ohtaka K."/>
            <person name="Satoh M."/>
            <person name="Sonobe K."/>
            <person name="Ishii M."/>
            <person name="Ohtani R."/>
            <person name="Kanamori-Sato M."/>
            <person name="Honoki R."/>
            <person name="Miyazaki D."/>
            <person name="Mochizuki H."/>
            <person name="Umetsu J."/>
            <person name="Higashi K."/>
            <person name="Shibata D."/>
            <person name="Kamiya Y."/>
            <person name="Sato N."/>
            <person name="Nakamura Y."/>
            <person name="Tabata S."/>
            <person name="Ida S."/>
            <person name="Kurokawa K."/>
            <person name="Ohta H."/>
        </authorList>
    </citation>
    <scope>NUCLEOTIDE SEQUENCE [LARGE SCALE GENOMIC DNA]</scope>
    <source>
        <strain evidence="4 5">NIES-2285</strain>
    </source>
</reference>
<name>A0A1Y1IE77_KLENI</name>
<dbReference type="InterPro" id="IPR001296">
    <property type="entry name" value="Glyco_trans_1"/>
</dbReference>
<evidence type="ECO:0000256" key="2">
    <source>
        <dbReference type="SAM" id="Phobius"/>
    </source>
</evidence>
<keyword evidence="1" id="KW-0808">Transferase</keyword>
<dbReference type="SUPFAM" id="SSF53756">
    <property type="entry name" value="UDP-Glycosyltransferase/glycogen phosphorylase"/>
    <property type="match status" value="1"/>
</dbReference>
<dbReference type="Pfam" id="PF00534">
    <property type="entry name" value="Glycos_transf_1"/>
    <property type="match status" value="1"/>
</dbReference>
<keyword evidence="2" id="KW-0472">Membrane</keyword>
<organism evidence="4 5">
    <name type="scientific">Klebsormidium nitens</name>
    <name type="common">Green alga</name>
    <name type="synonym">Ulothrix nitens</name>
    <dbReference type="NCBI Taxonomy" id="105231"/>
    <lineage>
        <taxon>Eukaryota</taxon>
        <taxon>Viridiplantae</taxon>
        <taxon>Streptophyta</taxon>
        <taxon>Klebsormidiophyceae</taxon>
        <taxon>Klebsormidiales</taxon>
        <taxon>Klebsormidiaceae</taxon>
        <taxon>Klebsormidium</taxon>
    </lineage>
</organism>
<dbReference type="AlphaFoldDB" id="A0A1Y1IE77"/>
<accession>A0A1Y1IE77</accession>
<evidence type="ECO:0000313" key="5">
    <source>
        <dbReference type="Proteomes" id="UP000054558"/>
    </source>
</evidence>
<keyword evidence="1" id="KW-0328">Glycosyltransferase</keyword>
<dbReference type="Proteomes" id="UP000054558">
    <property type="component" value="Unassembled WGS sequence"/>
</dbReference>
<protein>
    <recommendedName>
        <fullName evidence="3">Glycosyl transferase family 1 domain-containing protein</fullName>
    </recommendedName>
</protein>
<dbReference type="STRING" id="105231.A0A1Y1IE77"/>
<sequence>MLKLAKMYRRFGTRLFGSPGDKKLVFTFCAFFFLNAVLQGFLAGFLGAVISAPPSSNCLHLAQLESVSRGTVLRGGESKALRIAVVSSYPPQACGIAEFTRDLLVKGFQKTALAESKVEVSIVVIDEENTERAYGPEVAAVFRKHVASDYVLAADLLNSDFDVVSLQHEYGIFGGEWGELILLLLQRLSIPVVTNFHTVLPDPTVQSRKVLIEIAHLSNMVTVMLPSLCEHLNLHYTENITCLFMPHGAPLEEQGHPPDLEALRISSDRSIILSPGLLSPNKGIESMISAMSTLQKKLPKALYVIVGRQHPGLRGRDYLGELRQLVQEMDLETSVLFVPLYQTKEQLIGWISQSHIVVTPYEDRTQVSSGTLSMTVGLGRVAVTTAFPYAQWLCRAVNEMAATAVQPCMTVPFAEDLGPELASALLAILGNDTLQQAMRGAAFEHGRRAQWTSVSKEWVDLLRQAAVRNRASLLARRGEWAALAASAYEAGAVSDRRLHKVPVSPTDGRVMKVWASDLARDVIMGNRKAEESAKVLSDLTLGPLRFAARVDSDETECMAETGGLGSFFTSNGIAAFHGQVRKDDYVFLHTLPDKGLLLGSGLRYGGMFVNYVIDGDMTGERAYPAEWSFSCQGSNSVLRMKSVLKHPVKSSVIVGEVDMSFNLDGSTSLLTWTARVRSFEDCLDNVEVQSAMDGMSTLFENLHFNQFYAVSPTDGIVGVKSAVEDIELYNQELDGPLAWDVFTNKEGEFALITVIRNQTTLRYITGHDPTNENFHYTVHRYHVGSICPWDPPLIIVEDRIILHNMDLDNVESYAQVIDRISELTGVDVSGPENKALVEEAFQVLAYHTSTASI</sequence>
<dbReference type="GO" id="GO:0016757">
    <property type="term" value="F:glycosyltransferase activity"/>
    <property type="evidence" value="ECO:0007669"/>
    <property type="project" value="UniProtKB-KW"/>
</dbReference>
<keyword evidence="2" id="KW-0812">Transmembrane</keyword>
<dbReference type="Gene3D" id="3.40.50.2000">
    <property type="entry name" value="Glycogen Phosphorylase B"/>
    <property type="match status" value="2"/>
</dbReference>
<gene>
    <name evidence="4" type="ORF">KFL_003710150</name>
</gene>